<keyword evidence="1 2" id="KW-0690">Ribosome biogenesis</keyword>
<keyword evidence="2" id="KW-0963">Cytoplasm</keyword>
<dbReference type="Pfam" id="PF02033">
    <property type="entry name" value="RBFA"/>
    <property type="match status" value="1"/>
</dbReference>
<dbReference type="HAMAP" id="MF_00003">
    <property type="entry name" value="RbfA"/>
    <property type="match status" value="1"/>
</dbReference>
<comment type="function">
    <text evidence="2">One of several proteins that assist in the late maturation steps of the functional core of the 30S ribosomal subunit. Associates with free 30S ribosomal subunits (but not with 30S subunits that are part of 70S ribosomes or polysomes). Required for efficient processing of 16S rRNA. May interact with the 5'-terminal helix region of 16S rRNA.</text>
</comment>
<evidence type="ECO:0000313" key="3">
    <source>
        <dbReference type="EMBL" id="MBS7825284.1"/>
    </source>
</evidence>
<reference evidence="3" key="1">
    <citation type="submission" date="2021-03" db="EMBL/GenBank/DDBJ databases">
        <title>Identification and antibiotic profiling of Wohlfahrtiimonas chitiniclastica, an underestimated human pathogen.</title>
        <authorList>
            <person name="Kopf A."/>
            <person name="Bunk B."/>
            <person name="Coldewey S."/>
            <person name="Gunzer F."/>
            <person name="Riedel T."/>
            <person name="Schroettner P."/>
        </authorList>
    </citation>
    <scope>NUCLEOTIDE SEQUENCE</scope>
    <source>
        <strain evidence="3">DSM 100917</strain>
    </source>
</reference>
<dbReference type="PANTHER" id="PTHR33515:SF1">
    <property type="entry name" value="RIBOSOME-BINDING FACTOR A, CHLOROPLASTIC-RELATED"/>
    <property type="match status" value="1"/>
</dbReference>
<dbReference type="InterPro" id="IPR000238">
    <property type="entry name" value="RbfA"/>
</dbReference>
<dbReference type="AlphaFoldDB" id="A0A162V2S8"/>
<protein>
    <recommendedName>
        <fullName evidence="2">Ribosome-binding factor A</fullName>
    </recommendedName>
</protein>
<dbReference type="EMBL" id="JAGIBU010000009">
    <property type="protein sequence ID" value="MBS7825284.1"/>
    <property type="molecule type" value="Genomic_DNA"/>
</dbReference>
<dbReference type="PROSITE" id="PS01319">
    <property type="entry name" value="RBFA"/>
    <property type="match status" value="1"/>
</dbReference>
<evidence type="ECO:0000256" key="2">
    <source>
        <dbReference type="HAMAP-Rule" id="MF_00003"/>
    </source>
</evidence>
<dbReference type="GeneID" id="58264578"/>
<comment type="caution">
    <text evidence="3">The sequence shown here is derived from an EMBL/GenBank/DDBJ whole genome shotgun (WGS) entry which is preliminary data.</text>
</comment>
<dbReference type="InterPro" id="IPR020053">
    <property type="entry name" value="Ribosome-bd_factorA_CS"/>
</dbReference>
<name>A0A162V2S8_9GAMM</name>
<accession>A0A162V2S8</accession>
<comment type="similarity">
    <text evidence="2">Belongs to the RbfA family.</text>
</comment>
<dbReference type="SUPFAM" id="SSF89919">
    <property type="entry name" value="Ribosome-binding factor A, RbfA"/>
    <property type="match status" value="1"/>
</dbReference>
<gene>
    <name evidence="2 3" type="primary">rbfA</name>
    <name evidence="3" type="ORF">J7561_08720</name>
</gene>
<dbReference type="RefSeq" id="WP_008315990.1">
    <property type="nucleotide sequence ID" value="NZ_CP115969.1"/>
</dbReference>
<dbReference type="GO" id="GO:0043024">
    <property type="term" value="F:ribosomal small subunit binding"/>
    <property type="evidence" value="ECO:0007669"/>
    <property type="project" value="TreeGrafter"/>
</dbReference>
<dbReference type="GO" id="GO:0030490">
    <property type="term" value="P:maturation of SSU-rRNA"/>
    <property type="evidence" value="ECO:0007669"/>
    <property type="project" value="UniProtKB-UniRule"/>
</dbReference>
<comment type="subcellular location">
    <subcellularLocation>
        <location evidence="2">Cytoplasm</location>
    </subcellularLocation>
</comment>
<dbReference type="PANTHER" id="PTHR33515">
    <property type="entry name" value="RIBOSOME-BINDING FACTOR A, CHLOROPLASTIC-RELATED"/>
    <property type="match status" value="1"/>
</dbReference>
<dbReference type="GO" id="GO:0005829">
    <property type="term" value="C:cytosol"/>
    <property type="evidence" value="ECO:0007669"/>
    <property type="project" value="TreeGrafter"/>
</dbReference>
<comment type="subunit">
    <text evidence="2">Monomer. Binds 30S ribosomal subunits, but not 50S ribosomal subunits or 70S ribosomes.</text>
</comment>
<evidence type="ECO:0000313" key="4">
    <source>
        <dbReference type="Proteomes" id="UP000680020"/>
    </source>
</evidence>
<dbReference type="Proteomes" id="UP000680020">
    <property type="component" value="Unassembled WGS sequence"/>
</dbReference>
<sequence>MANISRTRRIDEQLKQELSLLIRKEIGDSRVMMISITLVKVVRDLSQAKVLVTYLGPVEERAEMVALLNEYAPLFQRMLGKVLKLRKIPKFEFVYDEQLEKGNELSALITEAVQEDEARHKDHDE</sequence>
<proteinExistence type="inferred from homology"/>
<dbReference type="Gene3D" id="3.30.300.20">
    <property type="match status" value="1"/>
</dbReference>
<evidence type="ECO:0000256" key="1">
    <source>
        <dbReference type="ARBA" id="ARBA00022517"/>
    </source>
</evidence>
<dbReference type="NCBIfam" id="TIGR00082">
    <property type="entry name" value="rbfA"/>
    <property type="match status" value="1"/>
</dbReference>
<dbReference type="InterPro" id="IPR023799">
    <property type="entry name" value="RbfA_dom_sf"/>
</dbReference>
<organism evidence="3 4">
    <name type="scientific">Wohlfahrtiimonas chitiniclastica</name>
    <dbReference type="NCBI Taxonomy" id="400946"/>
    <lineage>
        <taxon>Bacteria</taxon>
        <taxon>Pseudomonadati</taxon>
        <taxon>Pseudomonadota</taxon>
        <taxon>Gammaproteobacteria</taxon>
        <taxon>Cardiobacteriales</taxon>
        <taxon>Ignatzschineriaceae</taxon>
        <taxon>Wohlfahrtiimonas</taxon>
    </lineage>
</organism>
<dbReference type="InterPro" id="IPR015946">
    <property type="entry name" value="KH_dom-like_a/b"/>
</dbReference>